<dbReference type="AlphaFoldDB" id="A0AAF0YFK6"/>
<keyword evidence="2" id="KW-1185">Reference proteome</keyword>
<dbReference type="GeneID" id="87812110"/>
<protein>
    <submittedName>
        <fullName evidence="1">Uncharacterized protein</fullName>
    </submittedName>
</protein>
<proteinExistence type="predicted"/>
<organism evidence="1 2">
    <name type="scientific">Vanrija pseudolonga</name>
    <dbReference type="NCBI Taxonomy" id="143232"/>
    <lineage>
        <taxon>Eukaryota</taxon>
        <taxon>Fungi</taxon>
        <taxon>Dikarya</taxon>
        <taxon>Basidiomycota</taxon>
        <taxon>Agaricomycotina</taxon>
        <taxon>Tremellomycetes</taxon>
        <taxon>Trichosporonales</taxon>
        <taxon>Trichosporonaceae</taxon>
        <taxon>Vanrija</taxon>
    </lineage>
</organism>
<name>A0AAF0YFK6_9TREE</name>
<evidence type="ECO:0000313" key="1">
    <source>
        <dbReference type="EMBL" id="WOO85447.1"/>
    </source>
</evidence>
<dbReference type="RefSeq" id="XP_062631473.1">
    <property type="nucleotide sequence ID" value="XM_062775489.1"/>
</dbReference>
<reference evidence="1" key="1">
    <citation type="submission" date="2023-10" db="EMBL/GenBank/DDBJ databases">
        <authorList>
            <person name="Noh H."/>
        </authorList>
    </citation>
    <scope>NUCLEOTIDE SEQUENCE</scope>
    <source>
        <strain evidence="1">DUCC4014</strain>
    </source>
</reference>
<dbReference type="EMBL" id="CP086720">
    <property type="protein sequence ID" value="WOO85447.1"/>
    <property type="molecule type" value="Genomic_DNA"/>
</dbReference>
<evidence type="ECO:0000313" key="2">
    <source>
        <dbReference type="Proteomes" id="UP000827549"/>
    </source>
</evidence>
<accession>A0AAF0YFK6</accession>
<sequence length="304" mass="34527">MSSLLDYPHILDRIVHHFSWSDLDALYIVSKAVHDKISSIKLRQVVFYIDSEESTTIHIRDPYKHGLLLVLDRTDMVQFTTRFPKLKKHTKVLDLAGDLFLLGPWTDLLGEFLAKVPALRALEGSVGLLSPLVRDRPEAKMWTQRAGGPQMAVVIRVPEGHKFGDRNFDVEKGFVYYGIGLKPHELLVMISQYGGDQEHGTPVGNIYSAMSTGGGRYTDVVFIGVDDLYPPPQASDLDRFARNFGNAMNDPDLWKLYRFPEQPNISIKYLSVREYRSQCGLTNEQWDLLMFAPGKGFPLPQEWS</sequence>
<dbReference type="Proteomes" id="UP000827549">
    <property type="component" value="Chromosome 7"/>
</dbReference>
<gene>
    <name evidence="1" type="ORF">LOC62_07G008946</name>
</gene>